<dbReference type="VEuPathDB" id="AmoebaDB:ACA1_131160"/>
<reference evidence="3 4" key="1">
    <citation type="journal article" date="2013" name="Genome Biol.">
        <title>Genome of Acanthamoeba castellanii highlights extensive lateral gene transfer and early evolution of tyrosine kinase signaling.</title>
        <authorList>
            <person name="Clarke M."/>
            <person name="Lohan A.J."/>
            <person name="Liu B."/>
            <person name="Lagkouvardos I."/>
            <person name="Roy S."/>
            <person name="Zafar N."/>
            <person name="Bertelli C."/>
            <person name="Schilde C."/>
            <person name="Kianianmomeni A."/>
            <person name="Burglin T.R."/>
            <person name="Frech C."/>
            <person name="Turcotte B."/>
            <person name="Kopec K.O."/>
            <person name="Synnott J.M."/>
            <person name="Choo C."/>
            <person name="Paponov I."/>
            <person name="Finkler A."/>
            <person name="Soon Heng Tan C."/>
            <person name="Hutchins A.P."/>
            <person name="Weinmeier T."/>
            <person name="Rattei T."/>
            <person name="Chu J.S."/>
            <person name="Gimenez G."/>
            <person name="Irimia M."/>
            <person name="Rigden D.J."/>
            <person name="Fitzpatrick D.A."/>
            <person name="Lorenzo-Morales J."/>
            <person name="Bateman A."/>
            <person name="Chiu C.H."/>
            <person name="Tang P."/>
            <person name="Hegemann P."/>
            <person name="Fromm H."/>
            <person name="Raoult D."/>
            <person name="Greub G."/>
            <person name="Miranda-Saavedra D."/>
            <person name="Chen N."/>
            <person name="Nash P."/>
            <person name="Ginger M.L."/>
            <person name="Horn M."/>
            <person name="Schaap P."/>
            <person name="Caler L."/>
            <person name="Loftus B."/>
        </authorList>
    </citation>
    <scope>NUCLEOTIDE SEQUENCE [LARGE SCALE GENOMIC DNA]</scope>
    <source>
        <strain evidence="3 4">Neff</strain>
    </source>
</reference>
<dbReference type="Pfam" id="PF22936">
    <property type="entry name" value="Pol_BBD"/>
    <property type="match status" value="1"/>
</dbReference>
<gene>
    <name evidence="3" type="ORF">ACA1_131160</name>
</gene>
<feature type="domain" description="Retrovirus-related Pol polyprotein from transposon TNT 1-94-like beta-barrel" evidence="2">
    <location>
        <begin position="365"/>
        <end position="445"/>
    </location>
</feature>
<accession>L8GM63</accession>
<evidence type="ECO:0000313" key="3">
    <source>
        <dbReference type="EMBL" id="ELR14135.1"/>
    </source>
</evidence>
<dbReference type="GeneID" id="14914724"/>
<proteinExistence type="predicted"/>
<feature type="region of interest" description="Disordered" evidence="1">
    <location>
        <begin position="255"/>
        <end position="293"/>
    </location>
</feature>
<dbReference type="RefSeq" id="XP_004336148.1">
    <property type="nucleotide sequence ID" value="XM_004336100.1"/>
</dbReference>
<dbReference type="InterPro" id="IPR054722">
    <property type="entry name" value="PolX-like_BBD"/>
</dbReference>
<dbReference type="AlphaFoldDB" id="L8GM63"/>
<dbReference type="KEGG" id="acan:ACA1_131160"/>
<sequence>MKKAHKGIPLLHGTSDYQRWHLKVIAHLKSLGLKDHATGLTVMSKKLHQSEMDLSLAIQHLEHKKHIQQTLGTIKKLVDDNLLPLIKGATTTKAALDILEAQLVAKNTAQFITTICKLFSLKKKPEQSVAVYFAKLDRLITLTVADATEDIKHCVALPDPNTLMVGQLSLFTITYSNDLLCRYIMKHATAIALAGLPEEYEMARAIIGDWPEFDTNCAHAKISKREVEIARADSPSSHRGSDKLLYAKAQDTCGPHRGTAHHGQRQNGDTHWSCHPGGRPASATSSDSWSLKPSFQKRNRPLCNYCHRPGHLRAVCRRQLADTEQANVAHEVEAVEPANLADTVALVVAETELALVSADPHVTLWYLDSGATLHMAANHDWFHDYEQLLSHPVALSDDRTIHAAGRGIIEASVDVAGQRQRIQLHDVLHVPNLVCNLLSMSQFASARLTIKISAQGCKVFSRRNRQTVLRPVNLGRMLVASLRIDMAPSE</sequence>
<evidence type="ECO:0000313" key="4">
    <source>
        <dbReference type="Proteomes" id="UP000011083"/>
    </source>
</evidence>
<dbReference type="Proteomes" id="UP000011083">
    <property type="component" value="Unassembled WGS sequence"/>
</dbReference>
<dbReference type="OrthoDB" id="8029976at2759"/>
<organism evidence="3 4">
    <name type="scientific">Acanthamoeba castellanii (strain ATCC 30010 / Neff)</name>
    <dbReference type="NCBI Taxonomy" id="1257118"/>
    <lineage>
        <taxon>Eukaryota</taxon>
        <taxon>Amoebozoa</taxon>
        <taxon>Discosea</taxon>
        <taxon>Longamoebia</taxon>
        <taxon>Centramoebida</taxon>
        <taxon>Acanthamoebidae</taxon>
        <taxon>Acanthamoeba</taxon>
    </lineage>
</organism>
<evidence type="ECO:0000259" key="2">
    <source>
        <dbReference type="Pfam" id="PF22936"/>
    </source>
</evidence>
<protein>
    <recommendedName>
        <fullName evidence="2">Retrovirus-related Pol polyprotein from transposon TNT 1-94-like beta-barrel domain-containing protein</fullName>
    </recommendedName>
</protein>
<feature type="compositionally biased region" description="Polar residues" evidence="1">
    <location>
        <begin position="282"/>
        <end position="293"/>
    </location>
</feature>
<evidence type="ECO:0000256" key="1">
    <source>
        <dbReference type="SAM" id="MobiDB-lite"/>
    </source>
</evidence>
<keyword evidence="4" id="KW-1185">Reference proteome</keyword>
<dbReference type="EMBL" id="KB008070">
    <property type="protein sequence ID" value="ELR14135.1"/>
    <property type="molecule type" value="Genomic_DNA"/>
</dbReference>
<name>L8GM63_ACACF</name>